<dbReference type="EMBL" id="QNUK01000648">
    <property type="protein sequence ID" value="KAF5890812.1"/>
    <property type="molecule type" value="Genomic_DNA"/>
</dbReference>
<keyword evidence="1" id="KW-0472">Membrane</keyword>
<sequence length="83" mass="9149">MVVKDEMQLAVATSPRTLLVSVPEFPDPVLAPGFRRVSVENFHRLFWLSFVLAMHHVVLSCGHPAAVRPPRLPSDVLLPQPGA</sequence>
<evidence type="ECO:0000313" key="2">
    <source>
        <dbReference type="EMBL" id="KAF5890812.1"/>
    </source>
</evidence>
<protein>
    <submittedName>
        <fullName evidence="2">5-methyltetrahydropteroyltriglutamate--homocysteine methyltransferase</fullName>
    </submittedName>
</protein>
<reference evidence="2" key="1">
    <citation type="submission" date="2020-07" db="EMBL/GenBank/DDBJ databases">
        <title>Clarias magur genome sequencing, assembly and annotation.</title>
        <authorList>
            <person name="Kushwaha B."/>
            <person name="Kumar R."/>
            <person name="Das P."/>
            <person name="Joshi C.G."/>
            <person name="Kumar D."/>
            <person name="Nagpure N.S."/>
            <person name="Pandey M."/>
            <person name="Agarwal S."/>
            <person name="Srivastava S."/>
            <person name="Singh M."/>
            <person name="Sahoo L."/>
            <person name="Jayasankar P."/>
            <person name="Meher P.K."/>
            <person name="Koringa P.G."/>
            <person name="Iquebal M.A."/>
            <person name="Das S.P."/>
            <person name="Bit A."/>
            <person name="Patnaik S."/>
            <person name="Patel N."/>
            <person name="Shah T.M."/>
            <person name="Hinsu A."/>
            <person name="Jena J.K."/>
        </authorList>
    </citation>
    <scope>NUCLEOTIDE SEQUENCE</scope>
    <source>
        <strain evidence="2">CIFAMagur01</strain>
        <tissue evidence="2">Testis</tissue>
    </source>
</reference>
<keyword evidence="2" id="KW-0808">Transferase</keyword>
<accession>A0A8J4U848</accession>
<dbReference type="AlphaFoldDB" id="A0A8J4U848"/>
<gene>
    <name evidence="2" type="primary">metE</name>
    <name evidence="2" type="ORF">DAT39_019488</name>
</gene>
<keyword evidence="1" id="KW-0812">Transmembrane</keyword>
<proteinExistence type="predicted"/>
<evidence type="ECO:0000313" key="3">
    <source>
        <dbReference type="Proteomes" id="UP000727407"/>
    </source>
</evidence>
<comment type="caution">
    <text evidence="2">The sequence shown here is derived from an EMBL/GenBank/DDBJ whole genome shotgun (WGS) entry which is preliminary data.</text>
</comment>
<feature type="transmembrane region" description="Helical" evidence="1">
    <location>
        <begin position="45"/>
        <end position="66"/>
    </location>
</feature>
<evidence type="ECO:0000256" key="1">
    <source>
        <dbReference type="SAM" id="Phobius"/>
    </source>
</evidence>
<keyword evidence="3" id="KW-1185">Reference proteome</keyword>
<feature type="non-terminal residue" evidence="2">
    <location>
        <position position="1"/>
    </location>
</feature>
<keyword evidence="1" id="KW-1133">Transmembrane helix</keyword>
<keyword evidence="2" id="KW-0489">Methyltransferase</keyword>
<dbReference type="GO" id="GO:0008168">
    <property type="term" value="F:methyltransferase activity"/>
    <property type="evidence" value="ECO:0007669"/>
    <property type="project" value="UniProtKB-KW"/>
</dbReference>
<dbReference type="Proteomes" id="UP000727407">
    <property type="component" value="Unassembled WGS sequence"/>
</dbReference>
<organism evidence="2 3">
    <name type="scientific">Clarias magur</name>
    <name type="common">Asian catfish</name>
    <name type="synonym">Macropteronotus magur</name>
    <dbReference type="NCBI Taxonomy" id="1594786"/>
    <lineage>
        <taxon>Eukaryota</taxon>
        <taxon>Metazoa</taxon>
        <taxon>Chordata</taxon>
        <taxon>Craniata</taxon>
        <taxon>Vertebrata</taxon>
        <taxon>Euteleostomi</taxon>
        <taxon>Actinopterygii</taxon>
        <taxon>Neopterygii</taxon>
        <taxon>Teleostei</taxon>
        <taxon>Ostariophysi</taxon>
        <taxon>Siluriformes</taxon>
        <taxon>Clariidae</taxon>
        <taxon>Clarias</taxon>
    </lineage>
</organism>
<dbReference type="GO" id="GO:0032259">
    <property type="term" value="P:methylation"/>
    <property type="evidence" value="ECO:0007669"/>
    <property type="project" value="UniProtKB-KW"/>
</dbReference>
<name>A0A8J4U848_CLAMG</name>